<evidence type="ECO:0000313" key="2">
    <source>
        <dbReference type="EnsemblMetazoa" id="ASIC018641-PA"/>
    </source>
</evidence>
<dbReference type="EnsemblMetazoa" id="ASIC018641-RA">
    <property type="protein sequence ID" value="ASIC018641-PA"/>
    <property type="gene ID" value="ASIC018641"/>
</dbReference>
<proteinExistence type="predicted"/>
<dbReference type="AlphaFoldDB" id="A0A084WJH4"/>
<evidence type="ECO:0000313" key="3">
    <source>
        <dbReference type="Proteomes" id="UP000030765"/>
    </source>
</evidence>
<keyword evidence="3" id="KW-1185">Reference proteome</keyword>
<name>A0A084WJH4_ANOSI</name>
<dbReference type="EMBL" id="KE525348">
    <property type="protein sequence ID" value="KFB50368.1"/>
    <property type="molecule type" value="Genomic_DNA"/>
</dbReference>
<protein>
    <submittedName>
        <fullName evidence="1 2">Uncharacterized protein</fullName>
    </submittedName>
</protein>
<reference evidence="1 3" key="1">
    <citation type="journal article" date="2014" name="BMC Genomics">
        <title>Genome sequence of Anopheles sinensis provides insight into genetics basis of mosquito competence for malaria parasites.</title>
        <authorList>
            <person name="Zhou D."/>
            <person name="Zhang D."/>
            <person name="Ding G."/>
            <person name="Shi L."/>
            <person name="Hou Q."/>
            <person name="Ye Y."/>
            <person name="Xu Y."/>
            <person name="Zhou H."/>
            <person name="Xiong C."/>
            <person name="Li S."/>
            <person name="Yu J."/>
            <person name="Hong S."/>
            <person name="Yu X."/>
            <person name="Zou P."/>
            <person name="Chen C."/>
            <person name="Chang X."/>
            <person name="Wang W."/>
            <person name="Lv Y."/>
            <person name="Sun Y."/>
            <person name="Ma L."/>
            <person name="Shen B."/>
            <person name="Zhu C."/>
        </authorList>
    </citation>
    <scope>NUCLEOTIDE SEQUENCE [LARGE SCALE GENOMIC DNA]</scope>
</reference>
<dbReference type="VEuPathDB" id="VectorBase:ASIC018641"/>
<reference evidence="2" key="2">
    <citation type="submission" date="2020-05" db="UniProtKB">
        <authorList>
            <consortium name="EnsemblMetazoa"/>
        </authorList>
    </citation>
    <scope>IDENTIFICATION</scope>
</reference>
<dbReference type="EMBL" id="ATLV01024033">
    <property type="status" value="NOT_ANNOTATED_CDS"/>
    <property type="molecule type" value="Genomic_DNA"/>
</dbReference>
<gene>
    <name evidence="1" type="ORF">ZHAS_00018641</name>
</gene>
<organism evidence="1">
    <name type="scientific">Anopheles sinensis</name>
    <name type="common">Mosquito</name>
    <dbReference type="NCBI Taxonomy" id="74873"/>
    <lineage>
        <taxon>Eukaryota</taxon>
        <taxon>Metazoa</taxon>
        <taxon>Ecdysozoa</taxon>
        <taxon>Arthropoda</taxon>
        <taxon>Hexapoda</taxon>
        <taxon>Insecta</taxon>
        <taxon>Pterygota</taxon>
        <taxon>Neoptera</taxon>
        <taxon>Endopterygota</taxon>
        <taxon>Diptera</taxon>
        <taxon>Nematocera</taxon>
        <taxon>Culicoidea</taxon>
        <taxon>Culicidae</taxon>
        <taxon>Anophelinae</taxon>
        <taxon>Anopheles</taxon>
    </lineage>
</organism>
<accession>A0A084WJH4</accession>
<dbReference type="Proteomes" id="UP000030765">
    <property type="component" value="Unassembled WGS sequence"/>
</dbReference>
<sequence length="57" mass="6595">MHLPIPSPVSAACSFRCNRYDYETIVDLRIARERADRVLRASLKVRRKLAVIGRPRT</sequence>
<evidence type="ECO:0000313" key="1">
    <source>
        <dbReference type="EMBL" id="KFB50368.1"/>
    </source>
</evidence>